<evidence type="ECO:0000313" key="3">
    <source>
        <dbReference type="Proteomes" id="UP001440612"/>
    </source>
</evidence>
<dbReference type="Proteomes" id="UP001440612">
    <property type="component" value="Chromosome"/>
</dbReference>
<organism evidence="2 3">
    <name type="scientific">Yoonia phaeophyticola</name>
    <dbReference type="NCBI Taxonomy" id="3137369"/>
    <lineage>
        <taxon>Bacteria</taxon>
        <taxon>Pseudomonadati</taxon>
        <taxon>Pseudomonadota</taxon>
        <taxon>Alphaproteobacteria</taxon>
        <taxon>Rhodobacterales</taxon>
        <taxon>Paracoccaceae</taxon>
        <taxon>Yoonia</taxon>
    </lineage>
</organism>
<dbReference type="Pfam" id="PF13302">
    <property type="entry name" value="Acetyltransf_3"/>
    <property type="match status" value="1"/>
</dbReference>
<dbReference type="RefSeq" id="WP_341368958.1">
    <property type="nucleotide sequence ID" value="NZ_CP150951.2"/>
</dbReference>
<name>A0ABZ2V9Y7_9RHOB</name>
<feature type="domain" description="N-acetyltransferase" evidence="1">
    <location>
        <begin position="20"/>
        <end position="152"/>
    </location>
</feature>
<keyword evidence="3" id="KW-1185">Reference proteome</keyword>
<dbReference type="PANTHER" id="PTHR43610:SF1">
    <property type="entry name" value="N-ACETYLTRANSFERASE DOMAIN-CONTAINING PROTEIN"/>
    <property type="match status" value="1"/>
</dbReference>
<sequence>MLFLFPDGFDPQPTLESDLLVLSPLRQEDCAALTQAAGDPAIWAGHPARNRHEAEVFARYFPTLLAIGGALLITDRKTRDVIGCSAFYTDKNAPSRLSIGFTFLTCNHWGGVTNRALKRLMLGHIFSHASEAWFHIAPDNLRSQAATQKLGAVFTHEDQMDLGGGPQSWRCYGLSREAWAHCDGR</sequence>
<accession>A0ABZ2V9Y7</accession>
<keyword evidence="2" id="KW-0012">Acyltransferase</keyword>
<dbReference type="SUPFAM" id="SSF55729">
    <property type="entry name" value="Acyl-CoA N-acyltransferases (Nat)"/>
    <property type="match status" value="1"/>
</dbReference>
<evidence type="ECO:0000313" key="2">
    <source>
        <dbReference type="EMBL" id="WZC50861.1"/>
    </source>
</evidence>
<reference evidence="3" key="1">
    <citation type="submission" date="2024-04" db="EMBL/GenBank/DDBJ databases">
        <title>Phylogenomic analyses of a clade within the roseobacter group suggest taxonomic reassignments of species of the genera Aestuariivita, Citreicella, Loktanella, Nautella, Pelagibaca, Ruegeria, Thalassobius, Thiobacimonas and Tropicibacter, and the proposal o.</title>
        <authorList>
            <person name="Jeon C.O."/>
        </authorList>
    </citation>
    <scope>NUCLEOTIDE SEQUENCE [LARGE SCALE GENOMIC DNA]</scope>
    <source>
        <strain evidence="3">BS5-3</strain>
    </source>
</reference>
<protein>
    <submittedName>
        <fullName evidence="2">GNAT family N-acetyltransferase</fullName>
        <ecNumber evidence="2">2.3.-.-</ecNumber>
    </submittedName>
</protein>
<keyword evidence="2" id="KW-0808">Transferase</keyword>
<dbReference type="Gene3D" id="3.40.630.30">
    <property type="match status" value="1"/>
</dbReference>
<gene>
    <name evidence="2" type="ORF">AABB29_09745</name>
</gene>
<dbReference type="GO" id="GO:0016746">
    <property type="term" value="F:acyltransferase activity"/>
    <property type="evidence" value="ECO:0007669"/>
    <property type="project" value="UniProtKB-KW"/>
</dbReference>
<dbReference type="InterPro" id="IPR016181">
    <property type="entry name" value="Acyl_CoA_acyltransferase"/>
</dbReference>
<dbReference type="EMBL" id="CP150951">
    <property type="protein sequence ID" value="WZC50861.1"/>
    <property type="molecule type" value="Genomic_DNA"/>
</dbReference>
<dbReference type="EC" id="2.3.-.-" evidence="2"/>
<dbReference type="PANTHER" id="PTHR43610">
    <property type="entry name" value="BLL6696 PROTEIN"/>
    <property type="match status" value="1"/>
</dbReference>
<dbReference type="InterPro" id="IPR000182">
    <property type="entry name" value="GNAT_dom"/>
</dbReference>
<evidence type="ECO:0000259" key="1">
    <source>
        <dbReference type="Pfam" id="PF13302"/>
    </source>
</evidence>
<proteinExistence type="predicted"/>